<dbReference type="EMBL" id="JAAXYH010000004">
    <property type="protein sequence ID" value="NMH64999.1"/>
    <property type="molecule type" value="Genomic_DNA"/>
</dbReference>
<feature type="domain" description="AttH" evidence="2">
    <location>
        <begin position="77"/>
        <end position="282"/>
    </location>
</feature>
<dbReference type="PANTHER" id="PTHR38591:SF1">
    <property type="entry name" value="BLL1000 PROTEIN"/>
    <property type="match status" value="1"/>
</dbReference>
<dbReference type="Gene3D" id="2.40.370.10">
    <property type="entry name" value="AttH-like domain"/>
    <property type="match status" value="2"/>
</dbReference>
<keyword evidence="4" id="KW-1185">Reference proteome</keyword>
<dbReference type="SUPFAM" id="SSF159245">
    <property type="entry name" value="AttH-like"/>
    <property type="match status" value="1"/>
</dbReference>
<feature type="region of interest" description="Disordered" evidence="1">
    <location>
        <begin position="107"/>
        <end position="139"/>
    </location>
</feature>
<evidence type="ECO:0000313" key="3">
    <source>
        <dbReference type="EMBL" id="NMH64999.1"/>
    </source>
</evidence>
<dbReference type="AlphaFoldDB" id="A0A972FTJ8"/>
<evidence type="ECO:0000313" key="4">
    <source>
        <dbReference type="Proteomes" id="UP000737113"/>
    </source>
</evidence>
<dbReference type="InterPro" id="IPR010791">
    <property type="entry name" value="AttH_dom"/>
</dbReference>
<comment type="caution">
    <text evidence="3">The sequence shown here is derived from an EMBL/GenBank/DDBJ whole genome shotgun (WGS) entry which is preliminary data.</text>
</comment>
<organism evidence="3 4">
    <name type="scientific">Shewanella salipaludis</name>
    <dbReference type="NCBI Taxonomy" id="2723052"/>
    <lineage>
        <taxon>Bacteria</taxon>
        <taxon>Pseudomonadati</taxon>
        <taxon>Pseudomonadota</taxon>
        <taxon>Gammaproteobacteria</taxon>
        <taxon>Alteromonadales</taxon>
        <taxon>Shewanellaceae</taxon>
        <taxon>Shewanella</taxon>
    </lineage>
</organism>
<feature type="compositionally biased region" description="Low complexity" evidence="1">
    <location>
        <begin position="117"/>
        <end position="139"/>
    </location>
</feature>
<evidence type="ECO:0000259" key="2">
    <source>
        <dbReference type="Pfam" id="PF07143"/>
    </source>
</evidence>
<dbReference type="InterPro" id="IPR023374">
    <property type="entry name" value="AttH-like_dom_sf"/>
</dbReference>
<dbReference type="Proteomes" id="UP000737113">
    <property type="component" value="Unassembled WGS sequence"/>
</dbReference>
<gene>
    <name evidence="3" type="ORF">HC757_07415</name>
</gene>
<dbReference type="PANTHER" id="PTHR38591">
    <property type="entry name" value="HYDROLASE"/>
    <property type="match status" value="1"/>
</dbReference>
<dbReference type="PROSITE" id="PS51257">
    <property type="entry name" value="PROKAR_LIPOPROTEIN"/>
    <property type="match status" value="1"/>
</dbReference>
<sequence length="406" mass="44564">MRQISTLLWLPLLGILLLGCQPAPERQQSALNQLKLGSGTGSELESEPGAGPGFSPVLRGRALSFPADHLAHENFRIEWWYLTANLTTDQGDPLGLQWTQFRLALAPADTPLPTPGAQPGQAASPQVASPQVASPQVASPQSVSQASAWQTRQLYTAHAALTGKHRHLAQEKWSRGHPALAGVSASPLTVSLDDWRWQSEGASLFPARLTVAADDFGYSLSLQSNAPLQLQGEQGYSLKRADAKLASYYYSQPFIEVEGWVELDGNRVGVRGQAWLDREWSSQLLTREQEGWDWFALRLEDGSALMLYRLRGEQDFYSARRMFKDGSGHAIAPGDIRLEARRWQQTPSGKYPVSWHLQIPSEALDLSITPLNPAAAMPLSLSYWEGPIAITGSHSGLGYLELTGYD</sequence>
<proteinExistence type="predicted"/>
<accession>A0A972FTJ8</accession>
<evidence type="ECO:0000256" key="1">
    <source>
        <dbReference type="SAM" id="MobiDB-lite"/>
    </source>
</evidence>
<reference evidence="3" key="1">
    <citation type="submission" date="2020-04" db="EMBL/GenBank/DDBJ databases">
        <title>Description of Shewanella salipaludis sp. nov., isolated from a salt marsh.</title>
        <authorList>
            <person name="Park S."/>
            <person name="Yoon J.-H."/>
        </authorList>
    </citation>
    <scope>NUCLEOTIDE SEQUENCE</scope>
    <source>
        <strain evidence="3">SHSM-M6</strain>
    </source>
</reference>
<name>A0A972FTJ8_9GAMM</name>
<dbReference type="Pfam" id="PF07143">
    <property type="entry name" value="CrtC"/>
    <property type="match status" value="1"/>
</dbReference>
<dbReference type="RefSeq" id="WP_169563695.1">
    <property type="nucleotide sequence ID" value="NZ_JAAXYH010000004.1"/>
</dbReference>
<dbReference type="Pfam" id="PF17186">
    <property type="entry name" value="Lipocalin_9"/>
    <property type="match status" value="1"/>
</dbReference>
<protein>
    <submittedName>
        <fullName evidence="3">Carotenoid 1,2-hydratase</fullName>
    </submittedName>
</protein>